<dbReference type="Proteomes" id="UP001589748">
    <property type="component" value="Unassembled WGS sequence"/>
</dbReference>
<feature type="domain" description="Glycosyltransferase 2-like" evidence="1">
    <location>
        <begin position="18"/>
        <end position="131"/>
    </location>
</feature>
<dbReference type="Pfam" id="PF00535">
    <property type="entry name" value="Glycos_transf_2"/>
    <property type="match status" value="1"/>
</dbReference>
<proteinExistence type="predicted"/>
<dbReference type="InterPro" id="IPR029044">
    <property type="entry name" value="Nucleotide-diphossugar_trans"/>
</dbReference>
<name>A0ABV5LXC1_9ACTN</name>
<dbReference type="EC" id="2.4.-.-" evidence="2"/>
<dbReference type="PANTHER" id="PTHR43685">
    <property type="entry name" value="GLYCOSYLTRANSFERASE"/>
    <property type="match status" value="1"/>
</dbReference>
<reference evidence="2 3" key="1">
    <citation type="submission" date="2024-09" db="EMBL/GenBank/DDBJ databases">
        <authorList>
            <person name="Sun Q."/>
            <person name="Mori K."/>
        </authorList>
    </citation>
    <scope>NUCLEOTIDE SEQUENCE [LARGE SCALE GENOMIC DNA]</scope>
    <source>
        <strain evidence="2 3">TISTR 1856</strain>
    </source>
</reference>
<dbReference type="InterPro" id="IPR001173">
    <property type="entry name" value="Glyco_trans_2-like"/>
</dbReference>
<keyword evidence="2" id="KW-0808">Transferase</keyword>
<keyword evidence="2" id="KW-0328">Glycosyltransferase</keyword>
<accession>A0ABV5LXC1</accession>
<dbReference type="SUPFAM" id="SSF53448">
    <property type="entry name" value="Nucleotide-diphospho-sugar transferases"/>
    <property type="match status" value="1"/>
</dbReference>
<dbReference type="Gene3D" id="3.90.550.10">
    <property type="entry name" value="Spore Coat Polysaccharide Biosynthesis Protein SpsA, Chain A"/>
    <property type="match status" value="1"/>
</dbReference>
<dbReference type="PANTHER" id="PTHR43685:SF12">
    <property type="entry name" value="GLYCOSYL TRANSFERASE FAMILY 2"/>
    <property type="match status" value="1"/>
</dbReference>
<sequence>MNGEPGSAPRHRVEVQFSVVIATYQAADTLVEQFAALAAQRTTFSFEVLVCDNGSTDGTRDLVAAWTGRLPGLRWVDASARRGAGAARNVGAAEAAGEWLAFCDADDVVDPDWLQALGTALLTAPVVAGRFGMEALNAPWAREARAADQQDGLQNSPFPPYLPHAGAGNMGLHKAAFDAVSGFDPEALYLEDTDLSWRLQLAGYSLVFCAEALVEIRLRASMGRLYRQGYNYGASEAWLQQRYAGVDAHVVEQSVDPVAETSTTSPSGGEPGAVTMLRKLLAIRGRGTFGHFLWQLGWHVGHRRPPYPPPTPLRLSTGEVGAR</sequence>
<dbReference type="InterPro" id="IPR050834">
    <property type="entry name" value="Glycosyltransf_2"/>
</dbReference>
<dbReference type="GO" id="GO:0016757">
    <property type="term" value="F:glycosyltransferase activity"/>
    <property type="evidence" value="ECO:0007669"/>
    <property type="project" value="UniProtKB-KW"/>
</dbReference>
<keyword evidence="3" id="KW-1185">Reference proteome</keyword>
<gene>
    <name evidence="2" type="ORF">ACFFVI_17375</name>
</gene>
<organism evidence="2 3">
    <name type="scientific">Kineococcus gynurae</name>
    <dbReference type="NCBI Taxonomy" id="452979"/>
    <lineage>
        <taxon>Bacteria</taxon>
        <taxon>Bacillati</taxon>
        <taxon>Actinomycetota</taxon>
        <taxon>Actinomycetes</taxon>
        <taxon>Kineosporiales</taxon>
        <taxon>Kineosporiaceae</taxon>
        <taxon>Kineococcus</taxon>
    </lineage>
</organism>
<comment type="caution">
    <text evidence="2">The sequence shown here is derived from an EMBL/GenBank/DDBJ whole genome shotgun (WGS) entry which is preliminary data.</text>
</comment>
<evidence type="ECO:0000313" key="3">
    <source>
        <dbReference type="Proteomes" id="UP001589748"/>
    </source>
</evidence>
<dbReference type="RefSeq" id="WP_380139409.1">
    <property type="nucleotide sequence ID" value="NZ_JBHLUI010000011.1"/>
</dbReference>
<protein>
    <submittedName>
        <fullName evidence="2">Glycosyltransferase family 2 protein</fullName>
        <ecNumber evidence="2">2.4.-.-</ecNumber>
    </submittedName>
</protein>
<dbReference type="EMBL" id="JBHMDM010000009">
    <property type="protein sequence ID" value="MFB9378736.1"/>
    <property type="molecule type" value="Genomic_DNA"/>
</dbReference>
<evidence type="ECO:0000313" key="2">
    <source>
        <dbReference type="EMBL" id="MFB9378736.1"/>
    </source>
</evidence>
<evidence type="ECO:0000259" key="1">
    <source>
        <dbReference type="Pfam" id="PF00535"/>
    </source>
</evidence>